<evidence type="ECO:0000259" key="3">
    <source>
        <dbReference type="Pfam" id="PF00263"/>
    </source>
</evidence>
<keyword evidence="4" id="KW-0614">Plasmid</keyword>
<evidence type="ECO:0000313" key="4">
    <source>
        <dbReference type="EMBL" id="WNH54861.1"/>
    </source>
</evidence>
<dbReference type="InterPro" id="IPR004846">
    <property type="entry name" value="T2SS/T3SS_dom"/>
</dbReference>
<dbReference type="Pfam" id="PF00263">
    <property type="entry name" value="Secretin"/>
    <property type="match status" value="1"/>
</dbReference>
<sequence length="575" mass="60852">MRTPTQIALCAAIALTLTGCFSREVRRSIDEQRVETKAAFERPAITNDRTSVQSSERLYVPVRKVTMAQGRSAWLTSQRVTLSLDTPVPLTTVLRSISDQGVNLTSDLNLSGYSWSGQVTAADSETALRIVLGGIGLDYDVDDVRRLVTIRPVRSKTWTLNLGNRSTKFSSGGQNAVGLTESDTNVTNAGSGSSGGMASNFNSLGRSGGGEEEGAKITSEDNFWKSLETELDARLQVRLPNTGGGAVATPGAPAVPGTPAVDEGVKKIGSFALNPETGAVTVSAPQWVLRDLDGYMARVQAMYNAEITFTGELLMVSRSRTDSEGLDVSAFASFAKGRYGAVIKNNALGGVTLSFPDGANNLANVVAEGQSVPGALIGIASKADSLQIFNTWLSAVGRVSVVQRPIITTTSGVPAEFSKQSTSYFNLISQDVAAGGISGAVSATRNTLQSKTFGTQLTINPRYDYGTGLIRAHIKLNHVLPNGQQSVNQTINVGDSFRTIATAIPLDTKHSYSGEALLRDGDLVVIGGQNEESQSLDENGLPAKQGTISGIAGKKSARREEATYYFALRVSVKAR</sequence>
<dbReference type="PROSITE" id="PS51257">
    <property type="entry name" value="PROKAR_LIPOPROTEIN"/>
    <property type="match status" value="1"/>
</dbReference>
<dbReference type="EMBL" id="CP115542">
    <property type="protein sequence ID" value="WNH54861.1"/>
    <property type="molecule type" value="Genomic_DNA"/>
</dbReference>
<feature type="region of interest" description="Disordered" evidence="2">
    <location>
        <begin position="171"/>
        <end position="221"/>
    </location>
</feature>
<keyword evidence="5" id="KW-1185">Reference proteome</keyword>
<geneLocation type="plasmid" evidence="4 5">
    <name>pST01</name>
</geneLocation>
<protein>
    <recommendedName>
        <fullName evidence="3">Type II/III secretion system secretin-like domain-containing protein</fullName>
    </recommendedName>
</protein>
<accession>A0ABY9YVG6</accession>
<comment type="similarity">
    <text evidence="1">Belongs to the bacterial secretin family.</text>
</comment>
<evidence type="ECO:0000256" key="2">
    <source>
        <dbReference type="SAM" id="MobiDB-lite"/>
    </source>
</evidence>
<reference evidence="4 5" key="1">
    <citation type="submission" date="2022-12" db="EMBL/GenBank/DDBJ databases">
        <title>Two new species, Stenotrophomonas aracearum and Stenotrophomonas oahuensis, isolated from Anthurium (Araceae family) in Hawaii.</title>
        <authorList>
            <person name="Chunag S.C."/>
            <person name="Dobhal S."/>
            <person name="Alvarez A."/>
            <person name="Arif M."/>
        </authorList>
    </citation>
    <scope>NUCLEOTIDE SEQUENCE [LARGE SCALE GENOMIC DNA]</scope>
    <source>
        <strain evidence="4 5">A5586</strain>
        <plasmid evidence="4 5">pST01</plasmid>
    </source>
</reference>
<feature type="domain" description="Type II/III secretion system secretin-like" evidence="3">
    <location>
        <begin position="393"/>
        <end position="542"/>
    </location>
</feature>
<proteinExistence type="inferred from homology"/>
<dbReference type="RefSeq" id="WP_311193939.1">
    <property type="nucleotide sequence ID" value="NZ_CP115542.1"/>
</dbReference>
<name>A0ABY9YVG6_9GAMM</name>
<dbReference type="Proteomes" id="UP001302072">
    <property type="component" value="Plasmid pST01"/>
</dbReference>
<organism evidence="4 5">
    <name type="scientific">Stenotrophomonas oahuensis</name>
    <dbReference type="NCBI Taxonomy" id="3003271"/>
    <lineage>
        <taxon>Bacteria</taxon>
        <taxon>Pseudomonadati</taxon>
        <taxon>Pseudomonadota</taxon>
        <taxon>Gammaproteobacteria</taxon>
        <taxon>Lysobacterales</taxon>
        <taxon>Lysobacteraceae</taxon>
        <taxon>Stenotrophomonas</taxon>
    </lineage>
</organism>
<evidence type="ECO:0000313" key="5">
    <source>
        <dbReference type="Proteomes" id="UP001302072"/>
    </source>
</evidence>
<evidence type="ECO:0000256" key="1">
    <source>
        <dbReference type="RuleBase" id="RU004003"/>
    </source>
</evidence>
<gene>
    <name evidence="4" type="ORF">PDM29_20825</name>
</gene>